<reference evidence="2 3" key="1">
    <citation type="submission" date="2024-02" db="EMBL/GenBank/DDBJ databases">
        <title>High-quality chromosome-scale genome assembly of Pensacola bahiagrass (Paspalum notatum Flugge var. saurae).</title>
        <authorList>
            <person name="Vega J.M."/>
            <person name="Podio M."/>
            <person name="Orjuela J."/>
            <person name="Siena L.A."/>
            <person name="Pessino S.C."/>
            <person name="Combes M.C."/>
            <person name="Mariac C."/>
            <person name="Albertini E."/>
            <person name="Pupilli F."/>
            <person name="Ortiz J.P.A."/>
            <person name="Leblanc O."/>
        </authorList>
    </citation>
    <scope>NUCLEOTIDE SEQUENCE [LARGE SCALE GENOMIC DNA]</scope>
    <source>
        <strain evidence="2">R1</strain>
        <tissue evidence="2">Leaf</tissue>
    </source>
</reference>
<name>A0AAQ3TW04_PASNO</name>
<protein>
    <submittedName>
        <fullName evidence="2">Uncharacterized protein</fullName>
    </submittedName>
</protein>
<feature type="compositionally biased region" description="Polar residues" evidence="1">
    <location>
        <begin position="1"/>
        <end position="11"/>
    </location>
</feature>
<accession>A0AAQ3TW04</accession>
<dbReference type="AlphaFoldDB" id="A0AAQ3TW04"/>
<evidence type="ECO:0000256" key="1">
    <source>
        <dbReference type="SAM" id="MobiDB-lite"/>
    </source>
</evidence>
<organism evidence="2 3">
    <name type="scientific">Paspalum notatum var. saurae</name>
    <dbReference type="NCBI Taxonomy" id="547442"/>
    <lineage>
        <taxon>Eukaryota</taxon>
        <taxon>Viridiplantae</taxon>
        <taxon>Streptophyta</taxon>
        <taxon>Embryophyta</taxon>
        <taxon>Tracheophyta</taxon>
        <taxon>Spermatophyta</taxon>
        <taxon>Magnoliopsida</taxon>
        <taxon>Liliopsida</taxon>
        <taxon>Poales</taxon>
        <taxon>Poaceae</taxon>
        <taxon>PACMAD clade</taxon>
        <taxon>Panicoideae</taxon>
        <taxon>Andropogonodae</taxon>
        <taxon>Paspaleae</taxon>
        <taxon>Paspalinae</taxon>
        <taxon>Paspalum</taxon>
    </lineage>
</organism>
<dbReference type="EMBL" id="CP144750">
    <property type="protein sequence ID" value="WVZ80618.1"/>
    <property type="molecule type" value="Genomic_DNA"/>
</dbReference>
<gene>
    <name evidence="2" type="ORF">U9M48_028077</name>
</gene>
<sequence>MAATPSLTATGPSSPALLKASPPALISIRPVCRRSKHLSVKTKATENDKSAKKPQKLNSIVCKDCEGNEW</sequence>
<feature type="region of interest" description="Disordered" evidence="1">
    <location>
        <begin position="1"/>
        <end position="20"/>
    </location>
</feature>
<evidence type="ECO:0000313" key="3">
    <source>
        <dbReference type="Proteomes" id="UP001341281"/>
    </source>
</evidence>
<keyword evidence="3" id="KW-1185">Reference proteome</keyword>
<evidence type="ECO:0000313" key="2">
    <source>
        <dbReference type="EMBL" id="WVZ80618.1"/>
    </source>
</evidence>
<dbReference type="Proteomes" id="UP001341281">
    <property type="component" value="Chromosome 06"/>
</dbReference>
<proteinExistence type="predicted"/>